<dbReference type="AlphaFoldDB" id="A0A9D1NU18"/>
<dbReference type="Pfam" id="PF02518">
    <property type="entry name" value="HATPase_c"/>
    <property type="match status" value="1"/>
</dbReference>
<dbReference type="InterPro" id="IPR003594">
    <property type="entry name" value="HATPase_dom"/>
</dbReference>
<dbReference type="PANTHER" id="PTHR24421:SF59">
    <property type="entry name" value="OXYGEN SENSOR HISTIDINE KINASE NREB"/>
    <property type="match status" value="1"/>
</dbReference>
<dbReference type="Gene3D" id="3.30.565.10">
    <property type="entry name" value="Histidine kinase-like ATPase, C-terminal domain"/>
    <property type="match status" value="1"/>
</dbReference>
<feature type="transmembrane region" description="Helical" evidence="6">
    <location>
        <begin position="110"/>
        <end position="126"/>
    </location>
</feature>
<dbReference type="CDD" id="cd16917">
    <property type="entry name" value="HATPase_UhpB-NarQ-NarX-like"/>
    <property type="match status" value="1"/>
</dbReference>
<accession>A0A9D1NU18</accession>
<dbReference type="PANTHER" id="PTHR24421">
    <property type="entry name" value="NITRATE/NITRITE SENSOR PROTEIN NARX-RELATED"/>
    <property type="match status" value="1"/>
</dbReference>
<keyword evidence="4 9" id="KW-0418">Kinase</keyword>
<evidence type="ECO:0000256" key="3">
    <source>
        <dbReference type="ARBA" id="ARBA00022679"/>
    </source>
</evidence>
<reference evidence="9" key="2">
    <citation type="journal article" date="2021" name="PeerJ">
        <title>Extensive microbial diversity within the chicken gut microbiome revealed by metagenomics and culture.</title>
        <authorList>
            <person name="Gilroy R."/>
            <person name="Ravi A."/>
            <person name="Getino M."/>
            <person name="Pursley I."/>
            <person name="Horton D.L."/>
            <person name="Alikhan N.F."/>
            <person name="Baker D."/>
            <person name="Gharbi K."/>
            <person name="Hall N."/>
            <person name="Watson M."/>
            <person name="Adriaenssens E.M."/>
            <person name="Foster-Nyarko E."/>
            <person name="Jarju S."/>
            <person name="Secka A."/>
            <person name="Antonio M."/>
            <person name="Oren A."/>
            <person name="Chaudhuri R.R."/>
            <person name="La Ragione R."/>
            <person name="Hildebrand F."/>
            <person name="Pallen M.J."/>
        </authorList>
    </citation>
    <scope>NUCLEOTIDE SEQUENCE</scope>
    <source>
        <strain evidence="9">ChiBcec2-4451</strain>
    </source>
</reference>
<comment type="catalytic activity">
    <reaction evidence="1">
        <text>ATP + protein L-histidine = ADP + protein N-phospho-L-histidine.</text>
        <dbReference type="EC" id="2.7.13.3"/>
    </reaction>
</comment>
<proteinExistence type="predicted"/>
<evidence type="ECO:0000259" key="8">
    <source>
        <dbReference type="Pfam" id="PF07730"/>
    </source>
</evidence>
<dbReference type="EMBL" id="DVON01000167">
    <property type="protein sequence ID" value="HIV12994.1"/>
    <property type="molecule type" value="Genomic_DNA"/>
</dbReference>
<dbReference type="Pfam" id="PF07730">
    <property type="entry name" value="HisKA_3"/>
    <property type="match status" value="1"/>
</dbReference>
<dbReference type="InterPro" id="IPR050482">
    <property type="entry name" value="Sensor_HK_TwoCompSys"/>
</dbReference>
<dbReference type="SUPFAM" id="SSF55874">
    <property type="entry name" value="ATPase domain of HSP90 chaperone/DNA topoisomerase II/histidine kinase"/>
    <property type="match status" value="1"/>
</dbReference>
<sequence length="367" mass="41193">MKQMMTEKILIFLLCMIPAARQSSAERVGALLFAVSWACLSLLVREKQQKIMIVVYAALCLAGKDGLFFLPVFFYDAAGGRDRRFLLARDLPAAAAVAAVSAVAAGESLFLWWYLLLLLALAFWLRRRCDERLALEERFHSYRDLTAEQSDILKEKNRELIDRQDYEIELATLNERTRIAREIHDNVGHLLTRSILQVSALQVVMRNENIMAVPLAELKDSLEDAMDNIRSSVHDLHDDALNLELSLRSLTDSFSFCPVRLDYEAGKLPRQVACCFLAVSREAISNIARHSQATEASVSVMEHPGFYQLIIRDNGKGCASDRPDSLAGNGIGLLNMKERVEALNGNFNLQTRGGFSIFISVPREGKK</sequence>
<dbReference type="GO" id="GO:0046983">
    <property type="term" value="F:protein dimerization activity"/>
    <property type="evidence" value="ECO:0007669"/>
    <property type="project" value="InterPro"/>
</dbReference>
<keyword evidence="6" id="KW-1133">Transmembrane helix</keyword>
<evidence type="ECO:0000256" key="4">
    <source>
        <dbReference type="ARBA" id="ARBA00022777"/>
    </source>
</evidence>
<dbReference type="GO" id="GO:0000155">
    <property type="term" value="F:phosphorelay sensor kinase activity"/>
    <property type="evidence" value="ECO:0007669"/>
    <property type="project" value="InterPro"/>
</dbReference>
<evidence type="ECO:0000313" key="9">
    <source>
        <dbReference type="EMBL" id="HIV12994.1"/>
    </source>
</evidence>
<protein>
    <recommendedName>
        <fullName evidence="2">histidine kinase</fullName>
        <ecNumber evidence="2">2.7.13.3</ecNumber>
    </recommendedName>
</protein>
<dbReference type="Proteomes" id="UP000886723">
    <property type="component" value="Unassembled WGS sequence"/>
</dbReference>
<dbReference type="InterPro" id="IPR011712">
    <property type="entry name" value="Sig_transdc_His_kin_sub3_dim/P"/>
</dbReference>
<keyword evidence="6" id="KW-0812">Transmembrane</keyword>
<comment type="caution">
    <text evidence="9">The sequence shown here is derived from an EMBL/GenBank/DDBJ whole genome shotgun (WGS) entry which is preliminary data.</text>
</comment>
<evidence type="ECO:0000313" key="10">
    <source>
        <dbReference type="Proteomes" id="UP000886723"/>
    </source>
</evidence>
<name>A0A9D1NU18_9FIRM</name>
<organism evidence="9 10">
    <name type="scientific">Candidatus Pullilachnospira stercoravium</name>
    <dbReference type="NCBI Taxonomy" id="2840913"/>
    <lineage>
        <taxon>Bacteria</taxon>
        <taxon>Bacillati</taxon>
        <taxon>Bacillota</taxon>
        <taxon>Clostridia</taxon>
        <taxon>Lachnospirales</taxon>
        <taxon>Lachnospiraceae</taxon>
        <taxon>Lachnospiraceae incertae sedis</taxon>
        <taxon>Candidatus Pullilachnospira</taxon>
    </lineage>
</organism>
<dbReference type="InterPro" id="IPR036890">
    <property type="entry name" value="HATPase_C_sf"/>
</dbReference>
<feature type="transmembrane region" description="Helical" evidence="6">
    <location>
        <begin position="49"/>
        <end position="74"/>
    </location>
</feature>
<feature type="domain" description="Histidine kinase/HSP90-like ATPase" evidence="7">
    <location>
        <begin position="280"/>
        <end position="363"/>
    </location>
</feature>
<reference evidence="9" key="1">
    <citation type="submission" date="2020-10" db="EMBL/GenBank/DDBJ databases">
        <authorList>
            <person name="Gilroy R."/>
        </authorList>
    </citation>
    <scope>NUCLEOTIDE SEQUENCE</scope>
    <source>
        <strain evidence="9">ChiBcec2-4451</strain>
    </source>
</reference>
<keyword evidence="5" id="KW-0902">Two-component regulatory system</keyword>
<keyword evidence="3" id="KW-0808">Transferase</keyword>
<evidence type="ECO:0000256" key="5">
    <source>
        <dbReference type="ARBA" id="ARBA00023012"/>
    </source>
</evidence>
<dbReference type="GO" id="GO:0016020">
    <property type="term" value="C:membrane"/>
    <property type="evidence" value="ECO:0007669"/>
    <property type="project" value="InterPro"/>
</dbReference>
<dbReference type="Gene3D" id="1.20.5.1930">
    <property type="match status" value="1"/>
</dbReference>
<keyword evidence="6" id="KW-0472">Membrane</keyword>
<feature type="domain" description="Signal transduction histidine kinase subgroup 3 dimerisation and phosphoacceptor" evidence="8">
    <location>
        <begin position="175"/>
        <end position="240"/>
    </location>
</feature>
<dbReference type="EC" id="2.7.13.3" evidence="2"/>
<evidence type="ECO:0000259" key="7">
    <source>
        <dbReference type="Pfam" id="PF02518"/>
    </source>
</evidence>
<evidence type="ECO:0000256" key="6">
    <source>
        <dbReference type="SAM" id="Phobius"/>
    </source>
</evidence>
<evidence type="ECO:0000256" key="1">
    <source>
        <dbReference type="ARBA" id="ARBA00000085"/>
    </source>
</evidence>
<gene>
    <name evidence="9" type="ORF">IAA63_07640</name>
</gene>
<evidence type="ECO:0000256" key="2">
    <source>
        <dbReference type="ARBA" id="ARBA00012438"/>
    </source>
</evidence>